<reference evidence="1 2" key="1">
    <citation type="submission" date="2020-09" db="EMBL/GenBank/DDBJ databases">
        <title>De no assembly of potato wild relative species, Solanum commersonii.</title>
        <authorList>
            <person name="Cho K."/>
        </authorList>
    </citation>
    <scope>NUCLEOTIDE SEQUENCE [LARGE SCALE GENOMIC DNA]</scope>
    <source>
        <strain evidence="1">LZ3.2</strain>
        <tissue evidence="1">Leaf</tissue>
    </source>
</reference>
<evidence type="ECO:0000313" key="1">
    <source>
        <dbReference type="EMBL" id="KAG5620364.1"/>
    </source>
</evidence>
<name>A0A9J6A7Y2_SOLCO</name>
<sequence>MVMPFCSGNTCKSGATKLDQFLKFLLEHAINLEKLCLLLFPTTYNSAIISSGPVTQNISYS</sequence>
<gene>
    <name evidence="1" type="ORF">H5410_005582</name>
</gene>
<proteinExistence type="predicted"/>
<evidence type="ECO:0000313" key="2">
    <source>
        <dbReference type="Proteomes" id="UP000824120"/>
    </source>
</evidence>
<keyword evidence="2" id="KW-1185">Reference proteome</keyword>
<dbReference type="EMBL" id="JACXVP010000002">
    <property type="protein sequence ID" value="KAG5620364.1"/>
    <property type="molecule type" value="Genomic_DNA"/>
</dbReference>
<comment type="caution">
    <text evidence="1">The sequence shown here is derived from an EMBL/GenBank/DDBJ whole genome shotgun (WGS) entry which is preliminary data.</text>
</comment>
<dbReference type="Proteomes" id="UP000824120">
    <property type="component" value="Chromosome 2"/>
</dbReference>
<organism evidence="1 2">
    <name type="scientific">Solanum commersonii</name>
    <name type="common">Commerson's wild potato</name>
    <name type="synonym">Commerson's nightshade</name>
    <dbReference type="NCBI Taxonomy" id="4109"/>
    <lineage>
        <taxon>Eukaryota</taxon>
        <taxon>Viridiplantae</taxon>
        <taxon>Streptophyta</taxon>
        <taxon>Embryophyta</taxon>
        <taxon>Tracheophyta</taxon>
        <taxon>Spermatophyta</taxon>
        <taxon>Magnoliopsida</taxon>
        <taxon>eudicotyledons</taxon>
        <taxon>Gunneridae</taxon>
        <taxon>Pentapetalae</taxon>
        <taxon>asterids</taxon>
        <taxon>lamiids</taxon>
        <taxon>Solanales</taxon>
        <taxon>Solanaceae</taxon>
        <taxon>Solanoideae</taxon>
        <taxon>Solaneae</taxon>
        <taxon>Solanum</taxon>
    </lineage>
</organism>
<accession>A0A9J6A7Y2</accession>
<protein>
    <submittedName>
        <fullName evidence="1">Uncharacterized protein</fullName>
    </submittedName>
</protein>
<dbReference type="AlphaFoldDB" id="A0A9J6A7Y2"/>